<organism evidence="1 2">
    <name type="scientific">Lishizhenia tianjinensis</name>
    <dbReference type="NCBI Taxonomy" id="477690"/>
    <lineage>
        <taxon>Bacteria</taxon>
        <taxon>Pseudomonadati</taxon>
        <taxon>Bacteroidota</taxon>
        <taxon>Flavobacteriia</taxon>
        <taxon>Flavobacteriales</taxon>
        <taxon>Crocinitomicaceae</taxon>
        <taxon>Lishizhenia</taxon>
    </lineage>
</organism>
<dbReference type="InterPro" id="IPR026341">
    <property type="entry name" value="T9SS_type_B"/>
</dbReference>
<dbReference type="RefSeq" id="WP_090247907.1">
    <property type="nucleotide sequence ID" value="NZ_FPAS01000002.1"/>
</dbReference>
<proteinExistence type="predicted"/>
<sequence>MMKFVIALFLGLVFWSFAMETMIKEHQPTPFTANTQTLSTSSDTLCDVYIPNAFTPDGNENNNVLKVFTACEFDAFEFRVYNRAGDILFISKDPNMAWDGTYKGSVMQTGTYAYTVEYVHRKGEPITLVGHISLLK</sequence>
<protein>
    <submittedName>
        <fullName evidence="1">Gliding motility-associated C-terminal domain-containing protein</fullName>
    </submittedName>
</protein>
<dbReference type="NCBIfam" id="TIGR04131">
    <property type="entry name" value="Bac_Flav_CTERM"/>
    <property type="match status" value="1"/>
</dbReference>
<accession>A0A1I6ZQX0</accession>
<reference evidence="1 2" key="1">
    <citation type="submission" date="2016-10" db="EMBL/GenBank/DDBJ databases">
        <authorList>
            <person name="de Groot N.N."/>
        </authorList>
    </citation>
    <scope>NUCLEOTIDE SEQUENCE [LARGE SCALE GENOMIC DNA]</scope>
    <source>
        <strain evidence="1 2">CGMCC 1.7005</strain>
    </source>
</reference>
<dbReference type="OrthoDB" id="9765926at2"/>
<dbReference type="Proteomes" id="UP000236454">
    <property type="component" value="Unassembled WGS sequence"/>
</dbReference>
<gene>
    <name evidence="1" type="ORF">SAMN05216474_1557</name>
</gene>
<evidence type="ECO:0000313" key="1">
    <source>
        <dbReference type="EMBL" id="SFT65129.1"/>
    </source>
</evidence>
<dbReference type="STRING" id="477690.SAMN05216474_1557"/>
<dbReference type="EMBL" id="FPAS01000002">
    <property type="protein sequence ID" value="SFT65129.1"/>
    <property type="molecule type" value="Genomic_DNA"/>
</dbReference>
<dbReference type="Pfam" id="PF13585">
    <property type="entry name" value="CHU_C"/>
    <property type="match status" value="1"/>
</dbReference>
<keyword evidence="2" id="KW-1185">Reference proteome</keyword>
<name>A0A1I6ZQX0_9FLAO</name>
<dbReference type="AlphaFoldDB" id="A0A1I6ZQX0"/>
<evidence type="ECO:0000313" key="2">
    <source>
        <dbReference type="Proteomes" id="UP000236454"/>
    </source>
</evidence>